<evidence type="ECO:0000313" key="3">
    <source>
        <dbReference type="Proteomes" id="UP001595974"/>
    </source>
</evidence>
<proteinExistence type="predicted"/>
<dbReference type="RefSeq" id="WP_385962207.1">
    <property type="nucleotide sequence ID" value="NZ_JBHSOG010000104.1"/>
</dbReference>
<feature type="compositionally biased region" description="Basic and acidic residues" evidence="1">
    <location>
        <begin position="114"/>
        <end position="134"/>
    </location>
</feature>
<protein>
    <submittedName>
        <fullName evidence="2">Hemagglutinin repeat-containing protein</fullName>
    </submittedName>
</protein>
<keyword evidence="3" id="KW-1185">Reference proteome</keyword>
<feature type="non-terminal residue" evidence="2">
    <location>
        <position position="437"/>
    </location>
</feature>
<organism evidence="2 3">
    <name type="scientific">Thauera sinica</name>
    <dbReference type="NCBI Taxonomy" id="2665146"/>
    <lineage>
        <taxon>Bacteria</taxon>
        <taxon>Pseudomonadati</taxon>
        <taxon>Pseudomonadota</taxon>
        <taxon>Betaproteobacteria</taxon>
        <taxon>Rhodocyclales</taxon>
        <taxon>Zoogloeaceae</taxon>
        <taxon>Thauera</taxon>
    </lineage>
</organism>
<gene>
    <name evidence="2" type="ORF">ACFPTN_22275</name>
</gene>
<sequence>AARIEALGSLSLSAGRDLYNLGGVISAIADLDLSAGRDLVIAAAEERDDSLLRTRRRTHRIESVTPYGGAVSAGGDLTAVAGQDLSVIGSRVEAGGDATLLAGNDLTLSSAADASHEDERDRRRGKKLHQETRTVRQQAAEVEAGGDLTLAAGQDLTLVASTASAGREAYLYAGRDVALLAQTDQDAFLYDKKSKGGFGSKRTRHDEVNVVTQVGSSVSAGTDLTVESGGDQRYQVANLKSGQDLTLDSGGGIAFEGVKDLEQAIHEKSDSVWAWTSARGKGKTDETLRQSELIAGGELAIRAAQHIRIDVPEVNAQTVSQTITALAEAEPQLAWLKQMERRGDIDWQRVKEVHERFQYSQSGMGPGLTLVTAIVVTALTWGTVSAWLGTGAAAGSAMAVAVPATATAAGVSAGWANAALTATVTSMASNAAIHTLN</sequence>
<dbReference type="EMBL" id="JBHSOG010000104">
    <property type="protein sequence ID" value="MFC5772117.1"/>
    <property type="molecule type" value="Genomic_DNA"/>
</dbReference>
<name>A0ABW1AXR2_9RHOO</name>
<feature type="non-terminal residue" evidence="2">
    <location>
        <position position="1"/>
    </location>
</feature>
<dbReference type="Proteomes" id="UP001595974">
    <property type="component" value="Unassembled WGS sequence"/>
</dbReference>
<dbReference type="Pfam" id="PF13332">
    <property type="entry name" value="Fil_haemagg_2"/>
    <property type="match status" value="3"/>
</dbReference>
<dbReference type="InterPro" id="IPR025157">
    <property type="entry name" value="Hemagglutinin_rpt"/>
</dbReference>
<comment type="caution">
    <text evidence="2">The sequence shown here is derived from an EMBL/GenBank/DDBJ whole genome shotgun (WGS) entry which is preliminary data.</text>
</comment>
<evidence type="ECO:0000313" key="2">
    <source>
        <dbReference type="EMBL" id="MFC5772117.1"/>
    </source>
</evidence>
<feature type="region of interest" description="Disordered" evidence="1">
    <location>
        <begin position="111"/>
        <end position="140"/>
    </location>
</feature>
<evidence type="ECO:0000256" key="1">
    <source>
        <dbReference type="SAM" id="MobiDB-lite"/>
    </source>
</evidence>
<reference evidence="3" key="1">
    <citation type="journal article" date="2019" name="Int. J. Syst. Evol. Microbiol.">
        <title>The Global Catalogue of Microorganisms (GCM) 10K type strain sequencing project: providing services to taxonomists for standard genome sequencing and annotation.</title>
        <authorList>
            <consortium name="The Broad Institute Genomics Platform"/>
            <consortium name="The Broad Institute Genome Sequencing Center for Infectious Disease"/>
            <person name="Wu L."/>
            <person name="Ma J."/>
        </authorList>
    </citation>
    <scope>NUCLEOTIDE SEQUENCE [LARGE SCALE GENOMIC DNA]</scope>
    <source>
        <strain evidence="3">SHR3</strain>
    </source>
</reference>
<accession>A0ABW1AXR2</accession>